<feature type="compositionally biased region" description="Polar residues" evidence="2">
    <location>
        <begin position="1423"/>
        <end position="1450"/>
    </location>
</feature>
<name>A0ABM1Z6D9_AEDAL</name>
<dbReference type="RefSeq" id="XP_062710492.1">
    <property type="nucleotide sequence ID" value="XM_062854508.1"/>
</dbReference>
<accession>A0ABM1Z6D9</accession>
<feature type="compositionally biased region" description="Polar residues" evidence="2">
    <location>
        <begin position="343"/>
        <end position="373"/>
    </location>
</feature>
<keyword evidence="1" id="KW-0175">Coiled coil</keyword>
<feature type="compositionally biased region" description="Low complexity" evidence="2">
    <location>
        <begin position="462"/>
        <end position="472"/>
    </location>
</feature>
<feature type="compositionally biased region" description="Basic residues" evidence="2">
    <location>
        <begin position="1331"/>
        <end position="1345"/>
    </location>
</feature>
<feature type="region of interest" description="Disordered" evidence="2">
    <location>
        <begin position="1520"/>
        <end position="1572"/>
    </location>
</feature>
<feature type="compositionally biased region" description="Polar residues" evidence="2">
    <location>
        <begin position="126"/>
        <end position="138"/>
    </location>
</feature>
<reference evidence="4" key="1">
    <citation type="journal article" date="2015" name="Proc. Natl. Acad. Sci. U.S.A.">
        <title>Genome sequence of the Asian Tiger mosquito, Aedes albopictus, reveals insights into its biology, genetics, and evolution.</title>
        <authorList>
            <person name="Chen X.G."/>
            <person name="Jiang X."/>
            <person name="Gu J."/>
            <person name="Xu M."/>
            <person name="Wu Y."/>
            <person name="Deng Y."/>
            <person name="Zhang C."/>
            <person name="Bonizzoni M."/>
            <person name="Dermauw W."/>
            <person name="Vontas J."/>
            <person name="Armbruster P."/>
            <person name="Huang X."/>
            <person name="Yang Y."/>
            <person name="Zhang H."/>
            <person name="He W."/>
            <person name="Peng H."/>
            <person name="Liu Y."/>
            <person name="Wu K."/>
            <person name="Chen J."/>
            <person name="Lirakis M."/>
            <person name="Topalis P."/>
            <person name="Van Leeuwen T."/>
            <person name="Hall A.B."/>
            <person name="Jiang X."/>
            <person name="Thorpe C."/>
            <person name="Mueller R.L."/>
            <person name="Sun C."/>
            <person name="Waterhouse R.M."/>
            <person name="Yan G."/>
            <person name="Tu Z.J."/>
            <person name="Fang X."/>
            <person name="James A.A."/>
        </authorList>
    </citation>
    <scope>NUCLEOTIDE SEQUENCE [LARGE SCALE GENOMIC DNA]</scope>
    <source>
        <strain evidence="4">Foshan</strain>
    </source>
</reference>
<feature type="compositionally biased region" description="Low complexity" evidence="2">
    <location>
        <begin position="1364"/>
        <end position="1380"/>
    </location>
</feature>
<feature type="compositionally biased region" description="Polar residues" evidence="2">
    <location>
        <begin position="1350"/>
        <end position="1362"/>
    </location>
</feature>
<feature type="compositionally biased region" description="Basic and acidic residues" evidence="2">
    <location>
        <begin position="763"/>
        <end position="777"/>
    </location>
</feature>
<feature type="coiled-coil region" evidence="1">
    <location>
        <begin position="1166"/>
        <end position="1214"/>
    </location>
</feature>
<feature type="compositionally biased region" description="Basic and acidic residues" evidence="2">
    <location>
        <begin position="1563"/>
        <end position="1572"/>
    </location>
</feature>
<evidence type="ECO:0000256" key="2">
    <source>
        <dbReference type="SAM" id="MobiDB-lite"/>
    </source>
</evidence>
<feature type="compositionally biased region" description="Low complexity" evidence="2">
    <location>
        <begin position="1288"/>
        <end position="1310"/>
    </location>
</feature>
<feature type="compositionally biased region" description="Polar residues" evidence="2">
    <location>
        <begin position="274"/>
        <end position="294"/>
    </location>
</feature>
<feature type="region of interest" description="Disordered" evidence="2">
    <location>
        <begin position="450"/>
        <end position="474"/>
    </location>
</feature>
<feature type="compositionally biased region" description="Polar residues" evidence="2">
    <location>
        <begin position="1006"/>
        <end position="1019"/>
    </location>
</feature>
<feature type="compositionally biased region" description="Polar residues" evidence="2">
    <location>
        <begin position="742"/>
        <end position="751"/>
    </location>
</feature>
<dbReference type="EnsemblMetazoa" id="AALFPA23_015509.R22543">
    <property type="protein sequence ID" value="AALFPA23_015509.P22543"/>
    <property type="gene ID" value="AALFPA23_015509"/>
</dbReference>
<feature type="region of interest" description="Disordered" evidence="2">
    <location>
        <begin position="1395"/>
        <end position="1460"/>
    </location>
</feature>
<feature type="region of interest" description="Disordered" evidence="2">
    <location>
        <begin position="855"/>
        <end position="874"/>
    </location>
</feature>
<feature type="region of interest" description="Disordered" evidence="2">
    <location>
        <begin position="1475"/>
        <end position="1506"/>
    </location>
</feature>
<organism evidence="3 4">
    <name type="scientific">Aedes albopictus</name>
    <name type="common">Asian tiger mosquito</name>
    <name type="synonym">Stegomyia albopicta</name>
    <dbReference type="NCBI Taxonomy" id="7160"/>
    <lineage>
        <taxon>Eukaryota</taxon>
        <taxon>Metazoa</taxon>
        <taxon>Ecdysozoa</taxon>
        <taxon>Arthropoda</taxon>
        <taxon>Hexapoda</taxon>
        <taxon>Insecta</taxon>
        <taxon>Pterygota</taxon>
        <taxon>Neoptera</taxon>
        <taxon>Endopterygota</taxon>
        <taxon>Diptera</taxon>
        <taxon>Nematocera</taxon>
        <taxon>Culicoidea</taxon>
        <taxon>Culicidae</taxon>
        <taxon>Culicinae</taxon>
        <taxon>Aedini</taxon>
        <taxon>Aedes</taxon>
        <taxon>Stegomyia</taxon>
    </lineage>
</organism>
<sequence>MIFPPHLDADTASSQSATFKPSDHVAGRRLPMGKCASKQPVSGLNEFGSSPYLAICNDDDIIFINVGQSESKKSSKKAAGLETKGTAMSFGFKKHKIHQSSTGGGKLPLAIGDGTGPGSGTGTLKKPTQTSAASNNGNHLYGGLEKEKATERDNATVISNPGVDGIFSDKNGNMGSVDAAADDGTTKATGRSTPRLQPPKKDSHGAPYRNNRFGFRSTNVVRPASAGLQPKTITDYDKQHSNNNNNIHTTNNNNVYITDKRRSKSASAAAASRTTFTPLQQAPSHAQQERSSALQHAGGFGAALHKPLPKYQSAHGTTKIAPSESGTQQVMTKFDQAEHKIPATTNGSADEQRSQSSVNNANGRQCVSVNDSNQQQQQQHATTNSLTKQEPASSVTKFTLHSSSLPKPQYPVPISLPSAAPRYVMDPKGAKQAANVSRKGTLNQYQRELSSERSHDLDFYQSNTDSDTTSNSRMPRQRYRNLEMVLNGRHKFEVRDLETLTAEPIVSLALPKLPSAFNSIGPQQQPVPLSGLVRSSELPRQLSDDIDINDNRYESSEGGDPLEVLERKDSLASSDVDSFEEEKLARDNNSSEKSLKGAIIKDMVQSQYSKTSSPGSSRASWCNAGETMAAKECSSLSFSSSDEGSNARAAGGFRLSVDEQEDISSVTITAGNPSLLSSFSAAVPMDISTNLDSVSEVQNSFNENTLSDQPDSNKIFRSEEFKFAEMAAAVGDAILLDDETSPTDSLVSSCTESDDARKHRKKAVEGKQEREKEKDIDEISPELEDIASPVTPGTPTHASNSLSLSDGGRDFLIDDEIADQPALVFDEPGLNDSSMIDLASINLHINEDTPTLRDSVSSLNNNRSLSKGGAPVPKPRKIMAETYESPAPIRKNRTRLSRAESLDTLSPCDSIASDDYMLDFNSSMDSIDRPPRSNASGSASALHSMDELQLWSELENKGGQLMHEWSKLLRSQRNSNNNTSRESITSQLPARATRLLTRRLQNNATPTNCGTGGSDSPRSMDSHSLPRRTGLSASYKTATLNQFNNNNSIADATVSTATSSAEDLTLLDKSLRISMLQDVVHFKKQLVRLRRILQEDEENLMMTDTLNPFENNNGQFFTTATTTTTPTVSSTEANNGEMMDATSVVDSKQQENTLIKESGVVALALLEDQRQELADLRRQVVYLQGEITAKNRTIRQQQNLIEKYEAEREKLQAGLSVASNGTAGNGPDDKTIDTISTATQTERLRPLSFGGQEGLASRSEPSTPQQAPTIRNGLRSPAITNSSHHHPNANGGNNHSTTSSSSLINSSRGSVNHKPKTQISSVYTQLSSIKHSNHHHHHHHHHHHGGMGQKRSSLGSTGNLNHIASAPSSPSTNTTTNGSSMKTVRTTLIGNVLTSGKLNQSNSSGSSPPSSPPANGTKLLKTSIRTQLNGGNGLITSAKLNTPSPSNKRTSAIKPPSSFTTSSFPAAAAMAADSPLAHKSKSAPVTPMAERVPTTPPSPSSPLATTPNVQIVIDAVAAEEEPVHEQQQNGDSSSLSAEDVNDSNNNNSSSNGNGKHDDDDEKEQLAETEKEAINNKINSLKLANGLTGCNDSSCKESSLVI</sequence>
<evidence type="ECO:0000313" key="4">
    <source>
        <dbReference type="Proteomes" id="UP000069940"/>
    </source>
</evidence>
<evidence type="ECO:0000313" key="3">
    <source>
        <dbReference type="EnsemblMetazoa" id="AALFPA23_015509.P22543"/>
    </source>
</evidence>
<feature type="compositionally biased region" description="Polar residues" evidence="2">
    <location>
        <begin position="1525"/>
        <end position="1536"/>
    </location>
</feature>
<feature type="region of interest" description="Disordered" evidence="2">
    <location>
        <begin position="1"/>
        <end position="25"/>
    </location>
</feature>
<feature type="compositionally biased region" description="Low complexity" evidence="2">
    <location>
        <begin position="242"/>
        <end position="254"/>
    </location>
</feature>
<feature type="compositionally biased region" description="Low complexity" evidence="2">
    <location>
        <begin position="178"/>
        <end position="190"/>
    </location>
</feature>
<feature type="compositionally biased region" description="Low complexity" evidence="2">
    <location>
        <begin position="855"/>
        <end position="866"/>
    </location>
</feature>
<reference evidence="3" key="2">
    <citation type="submission" date="2025-05" db="UniProtKB">
        <authorList>
            <consortium name="EnsemblMetazoa"/>
        </authorList>
    </citation>
    <scope>IDENTIFICATION</scope>
    <source>
        <strain evidence="3">Foshan</strain>
    </source>
</reference>
<feature type="region of interest" description="Disordered" evidence="2">
    <location>
        <begin position="167"/>
        <end position="297"/>
    </location>
</feature>
<feature type="region of interest" description="Disordered" evidence="2">
    <location>
        <begin position="1216"/>
        <end position="1315"/>
    </location>
</feature>
<evidence type="ECO:0000256" key="1">
    <source>
        <dbReference type="SAM" id="Coils"/>
    </source>
</evidence>
<feature type="region of interest" description="Disordered" evidence="2">
    <location>
        <begin position="998"/>
        <end position="1028"/>
    </location>
</feature>
<dbReference type="Proteomes" id="UP000069940">
    <property type="component" value="Unassembled WGS sequence"/>
</dbReference>
<feature type="region of interest" description="Disordered" evidence="2">
    <location>
        <begin position="740"/>
        <end position="804"/>
    </location>
</feature>
<keyword evidence="4" id="KW-1185">Reference proteome</keyword>
<evidence type="ECO:0008006" key="5">
    <source>
        <dbReference type="Google" id="ProtNLM"/>
    </source>
</evidence>
<feature type="region of interest" description="Disordered" evidence="2">
    <location>
        <begin position="96"/>
        <end position="139"/>
    </location>
</feature>
<feature type="compositionally biased region" description="Polar residues" evidence="2">
    <location>
        <begin position="1259"/>
        <end position="1269"/>
    </location>
</feature>
<feature type="compositionally biased region" description="Basic and acidic residues" evidence="2">
    <location>
        <begin position="581"/>
        <end position="592"/>
    </location>
</feature>
<feature type="region of interest" description="Disordered" evidence="2">
    <location>
        <begin position="343"/>
        <end position="413"/>
    </location>
</feature>
<feature type="region of interest" description="Disordered" evidence="2">
    <location>
        <begin position="572"/>
        <end position="592"/>
    </location>
</feature>
<protein>
    <recommendedName>
        <fullName evidence="5">Serine-rich adhesin for platelets</fullName>
    </recommendedName>
</protein>
<feature type="compositionally biased region" description="Polar residues" evidence="2">
    <location>
        <begin position="380"/>
        <end position="406"/>
    </location>
</feature>
<feature type="region of interest" description="Disordered" evidence="2">
    <location>
        <begin position="1330"/>
        <end position="1383"/>
    </location>
</feature>
<feature type="compositionally biased region" description="Low complexity" evidence="2">
    <location>
        <begin position="1542"/>
        <end position="1553"/>
    </location>
</feature>
<feature type="compositionally biased region" description="Polar residues" evidence="2">
    <location>
        <begin position="791"/>
        <end position="804"/>
    </location>
</feature>
<proteinExistence type="predicted"/>
<dbReference type="GeneID" id="109413045"/>